<evidence type="ECO:0000313" key="1">
    <source>
        <dbReference type="EMBL" id="QEG38301.1"/>
    </source>
</evidence>
<dbReference type="OrthoDB" id="289446at2"/>
<keyword evidence="2" id="KW-1185">Reference proteome</keyword>
<protein>
    <submittedName>
        <fullName evidence="1">Uncharacterized protein</fullName>
    </submittedName>
</protein>
<gene>
    <name evidence="1" type="ORF">UC8_02570</name>
</gene>
<dbReference type="Proteomes" id="UP000325286">
    <property type="component" value="Chromosome"/>
</dbReference>
<dbReference type="EMBL" id="CP042914">
    <property type="protein sequence ID" value="QEG38301.1"/>
    <property type="molecule type" value="Genomic_DNA"/>
</dbReference>
<organism evidence="1 2">
    <name type="scientific">Roseimaritima ulvae</name>
    <dbReference type="NCBI Taxonomy" id="980254"/>
    <lineage>
        <taxon>Bacteria</taxon>
        <taxon>Pseudomonadati</taxon>
        <taxon>Planctomycetota</taxon>
        <taxon>Planctomycetia</taxon>
        <taxon>Pirellulales</taxon>
        <taxon>Pirellulaceae</taxon>
        <taxon>Roseimaritima</taxon>
    </lineage>
</organism>
<dbReference type="KEGG" id="rul:UC8_02570"/>
<sequence>MNVASFEIHLAGEGGGPLPSGFDEAAARMASIDRLDLEPDGFFVWMIDAASNRQLSGMLYDDGRRLQYVHLRGNCLWDDLQQLLLQIVDHDAAFCITRLPDGQLQDLQTFKSETWPPRDQTSGTSAP</sequence>
<proteinExistence type="predicted"/>
<accession>A0A5B9QWB5</accession>
<dbReference type="RefSeq" id="WP_148080032.1">
    <property type="nucleotide sequence ID" value="NZ_CP042914.1"/>
</dbReference>
<name>A0A5B9QWB5_9BACT</name>
<reference evidence="1 2" key="1">
    <citation type="submission" date="2019-08" db="EMBL/GenBank/DDBJ databases">
        <title>Deep-cultivation of Planctomycetes and their phenomic and genomic characterization uncovers novel biology.</title>
        <authorList>
            <person name="Wiegand S."/>
            <person name="Jogler M."/>
            <person name="Boedeker C."/>
            <person name="Pinto D."/>
            <person name="Vollmers J."/>
            <person name="Rivas-Marin E."/>
            <person name="Kohn T."/>
            <person name="Peeters S.H."/>
            <person name="Heuer A."/>
            <person name="Rast P."/>
            <person name="Oberbeckmann S."/>
            <person name="Bunk B."/>
            <person name="Jeske O."/>
            <person name="Meyerdierks A."/>
            <person name="Storesund J.E."/>
            <person name="Kallscheuer N."/>
            <person name="Luecker S."/>
            <person name="Lage O.M."/>
            <person name="Pohl T."/>
            <person name="Merkel B.J."/>
            <person name="Hornburger P."/>
            <person name="Mueller R.-W."/>
            <person name="Bruemmer F."/>
            <person name="Labrenz M."/>
            <person name="Spormann A.M."/>
            <person name="Op den Camp H."/>
            <person name="Overmann J."/>
            <person name="Amann R."/>
            <person name="Jetten M.S.M."/>
            <person name="Mascher T."/>
            <person name="Medema M.H."/>
            <person name="Devos D.P."/>
            <person name="Kaster A.-K."/>
            <person name="Ovreas L."/>
            <person name="Rohde M."/>
            <person name="Galperin M.Y."/>
            <person name="Jogler C."/>
        </authorList>
    </citation>
    <scope>NUCLEOTIDE SEQUENCE [LARGE SCALE GENOMIC DNA]</scope>
    <source>
        <strain evidence="1 2">UC8</strain>
    </source>
</reference>
<dbReference type="AlphaFoldDB" id="A0A5B9QWB5"/>
<evidence type="ECO:0000313" key="2">
    <source>
        <dbReference type="Proteomes" id="UP000325286"/>
    </source>
</evidence>